<comment type="caution">
    <text evidence="3">The sequence shown here is derived from an EMBL/GenBank/DDBJ whole genome shotgun (WGS) entry which is preliminary data.</text>
</comment>
<evidence type="ECO:0000256" key="1">
    <source>
        <dbReference type="SAM" id="SignalP"/>
    </source>
</evidence>
<keyword evidence="4" id="KW-1185">Reference proteome</keyword>
<dbReference type="EMBL" id="JAVDYG010000001">
    <property type="protein sequence ID" value="MDR7362421.1"/>
    <property type="molecule type" value="Genomic_DNA"/>
</dbReference>
<sequence length="325" mass="35392">MKQVRRRLGATLVALSVLPAMLSACGSDDGSSEGGDKSATLLMNWFAQAEQGGYWAADAEGLAKDDGVDIKVQQGGPGIQTVPQVTAGKAEFGVGNADEIMVAVENGLPIVVVASAFDENLQCMMFHKSTGISGFADLNGHMVARVPSPYWDYLKKEYHLDKVKDVNFTGSMADFKRNKDLVQQCYITAEPYVAKQQGINDVGYLSVAKDGGFNPYGNVLFTTEKLIKQDPDLVRAVVHASVKGWENFLDDPKPTKDLILKTNPDVDGDGFDYAHDALVKDGYLGDDIGGMTDDRWKTLRDQLASVDLVPADFDYKKAYTTEFLP</sequence>
<dbReference type="Proteomes" id="UP001183648">
    <property type="component" value="Unassembled WGS sequence"/>
</dbReference>
<feature type="domain" description="SsuA/THI5-like" evidence="2">
    <location>
        <begin position="52"/>
        <end position="253"/>
    </location>
</feature>
<feature type="signal peptide" evidence="1">
    <location>
        <begin position="1"/>
        <end position="26"/>
    </location>
</feature>
<dbReference type="Pfam" id="PF09084">
    <property type="entry name" value="NMT1"/>
    <property type="match status" value="1"/>
</dbReference>
<organism evidence="3 4">
    <name type="scientific">Nocardioides marmoribigeumensis</name>
    <dbReference type="NCBI Taxonomy" id="433649"/>
    <lineage>
        <taxon>Bacteria</taxon>
        <taxon>Bacillati</taxon>
        <taxon>Actinomycetota</taxon>
        <taxon>Actinomycetes</taxon>
        <taxon>Propionibacteriales</taxon>
        <taxon>Nocardioidaceae</taxon>
        <taxon>Nocardioides</taxon>
    </lineage>
</organism>
<reference evidence="3 4" key="1">
    <citation type="submission" date="2023-07" db="EMBL/GenBank/DDBJ databases">
        <title>Sequencing the genomes of 1000 actinobacteria strains.</title>
        <authorList>
            <person name="Klenk H.-P."/>
        </authorList>
    </citation>
    <scope>NUCLEOTIDE SEQUENCE [LARGE SCALE GENOMIC DNA]</scope>
    <source>
        <strain evidence="3 4">DSM 19426</strain>
    </source>
</reference>
<evidence type="ECO:0000313" key="3">
    <source>
        <dbReference type="EMBL" id="MDR7362421.1"/>
    </source>
</evidence>
<dbReference type="RefSeq" id="WP_310301737.1">
    <property type="nucleotide sequence ID" value="NZ_BAAAPS010000008.1"/>
</dbReference>
<evidence type="ECO:0000313" key="4">
    <source>
        <dbReference type="Proteomes" id="UP001183648"/>
    </source>
</evidence>
<dbReference type="InterPro" id="IPR027939">
    <property type="entry name" value="NMT1/THI5"/>
</dbReference>
<dbReference type="PANTHER" id="PTHR31528">
    <property type="entry name" value="4-AMINO-5-HYDROXYMETHYL-2-METHYLPYRIMIDINE PHOSPHATE SYNTHASE THI11-RELATED"/>
    <property type="match status" value="1"/>
</dbReference>
<protein>
    <submittedName>
        <fullName evidence="3">NitT/TauT family transport system substrate-binding protein</fullName>
    </submittedName>
</protein>
<name>A0ABU2BVX3_9ACTN</name>
<dbReference type="InterPro" id="IPR015168">
    <property type="entry name" value="SsuA/THI5"/>
</dbReference>
<proteinExistence type="predicted"/>
<dbReference type="PROSITE" id="PS51257">
    <property type="entry name" value="PROKAR_LIPOPROTEIN"/>
    <property type="match status" value="1"/>
</dbReference>
<feature type="chain" id="PRO_5046943612" evidence="1">
    <location>
        <begin position="27"/>
        <end position="325"/>
    </location>
</feature>
<keyword evidence="1" id="KW-0732">Signal</keyword>
<evidence type="ECO:0000259" key="2">
    <source>
        <dbReference type="Pfam" id="PF09084"/>
    </source>
</evidence>
<gene>
    <name evidence="3" type="ORF">J2S63_001974</name>
</gene>
<accession>A0ABU2BVX3</accession>
<dbReference type="PANTHER" id="PTHR31528:SF3">
    <property type="entry name" value="THIAMINE BIOSYNTHESIS PROTEIN HI_0357-RELATED"/>
    <property type="match status" value="1"/>
</dbReference>
<dbReference type="SUPFAM" id="SSF53850">
    <property type="entry name" value="Periplasmic binding protein-like II"/>
    <property type="match status" value="1"/>
</dbReference>
<dbReference type="Gene3D" id="3.40.190.10">
    <property type="entry name" value="Periplasmic binding protein-like II"/>
    <property type="match status" value="2"/>
</dbReference>